<protein>
    <submittedName>
        <fullName evidence="9">Transcription factor RL9 isoform X2</fullName>
    </submittedName>
</protein>
<dbReference type="PANTHER" id="PTHR31496">
    <property type="entry name" value="TRANSCRIPTION FACTOR KAN2-RELATED"/>
    <property type="match status" value="1"/>
</dbReference>
<dbReference type="EMBL" id="CP136898">
    <property type="protein sequence ID" value="WOL19565.1"/>
    <property type="molecule type" value="Genomic_DNA"/>
</dbReference>
<evidence type="ECO:0000256" key="5">
    <source>
        <dbReference type="ARBA" id="ARBA00023163"/>
    </source>
</evidence>
<evidence type="ECO:0000259" key="8">
    <source>
        <dbReference type="Pfam" id="PF00249"/>
    </source>
</evidence>
<evidence type="ECO:0000256" key="2">
    <source>
        <dbReference type="ARBA" id="ARBA00022473"/>
    </source>
</evidence>
<keyword evidence="10" id="KW-1185">Reference proteome</keyword>
<dbReference type="SUPFAM" id="SSF46689">
    <property type="entry name" value="Homeodomain-like"/>
    <property type="match status" value="1"/>
</dbReference>
<accession>A0AAQ3L3Q9</accession>
<dbReference type="InterPro" id="IPR009057">
    <property type="entry name" value="Homeodomain-like_sf"/>
</dbReference>
<keyword evidence="6" id="KW-0539">Nucleus</keyword>
<dbReference type="FunFam" id="1.10.10.60:FF:000002">
    <property type="entry name" value="Myb family transcription factor"/>
    <property type="match status" value="1"/>
</dbReference>
<dbReference type="Pfam" id="PF00249">
    <property type="entry name" value="Myb_DNA-binding"/>
    <property type="match status" value="1"/>
</dbReference>
<feature type="region of interest" description="Disordered" evidence="7">
    <location>
        <begin position="73"/>
        <end position="95"/>
    </location>
</feature>
<evidence type="ECO:0000256" key="7">
    <source>
        <dbReference type="SAM" id="MobiDB-lite"/>
    </source>
</evidence>
<evidence type="ECO:0000256" key="1">
    <source>
        <dbReference type="ARBA" id="ARBA00004123"/>
    </source>
</evidence>
<keyword evidence="4" id="KW-0805">Transcription regulation</keyword>
<dbReference type="InterPro" id="IPR006447">
    <property type="entry name" value="Myb_dom_plants"/>
</dbReference>
<name>A0AAQ3L3Q9_9LILI</name>
<dbReference type="Gene3D" id="1.10.10.60">
    <property type="entry name" value="Homeodomain-like"/>
    <property type="match status" value="1"/>
</dbReference>
<dbReference type="GO" id="GO:0010158">
    <property type="term" value="P:abaxial cell fate specification"/>
    <property type="evidence" value="ECO:0007669"/>
    <property type="project" value="InterPro"/>
</dbReference>
<evidence type="ECO:0000313" key="9">
    <source>
        <dbReference type="EMBL" id="WOL19565.1"/>
    </source>
</evidence>
<feature type="compositionally biased region" description="Polar residues" evidence="7">
    <location>
        <begin position="200"/>
        <end position="217"/>
    </location>
</feature>
<keyword evidence="2" id="KW-0217">Developmental protein</keyword>
<evidence type="ECO:0000256" key="4">
    <source>
        <dbReference type="ARBA" id="ARBA00023015"/>
    </source>
</evidence>
<keyword evidence="3" id="KW-0221">Differentiation</keyword>
<dbReference type="GO" id="GO:0005634">
    <property type="term" value="C:nucleus"/>
    <property type="evidence" value="ECO:0007669"/>
    <property type="project" value="UniProtKB-SubCell"/>
</dbReference>
<dbReference type="PANTHER" id="PTHR31496:SF25">
    <property type="entry name" value="TRANSCRIPTION FACTOR KAN3-RELATED"/>
    <property type="match status" value="1"/>
</dbReference>
<feature type="compositionally biased region" description="Gly residues" evidence="7">
    <location>
        <begin position="177"/>
        <end position="191"/>
    </location>
</feature>
<dbReference type="GO" id="GO:0000976">
    <property type="term" value="F:transcription cis-regulatory region binding"/>
    <property type="evidence" value="ECO:0007669"/>
    <property type="project" value="InterPro"/>
</dbReference>
<organism evidence="9 10">
    <name type="scientific">Canna indica</name>
    <name type="common">Indian-shot</name>
    <dbReference type="NCBI Taxonomy" id="4628"/>
    <lineage>
        <taxon>Eukaryota</taxon>
        <taxon>Viridiplantae</taxon>
        <taxon>Streptophyta</taxon>
        <taxon>Embryophyta</taxon>
        <taxon>Tracheophyta</taxon>
        <taxon>Spermatophyta</taxon>
        <taxon>Magnoliopsida</taxon>
        <taxon>Liliopsida</taxon>
        <taxon>Zingiberales</taxon>
        <taxon>Cannaceae</taxon>
        <taxon>Canna</taxon>
    </lineage>
</organism>
<reference evidence="9 10" key="1">
    <citation type="submission" date="2023-10" db="EMBL/GenBank/DDBJ databases">
        <title>Chromosome-scale genome assembly provides insights into flower coloration mechanisms of Canna indica.</title>
        <authorList>
            <person name="Li C."/>
        </authorList>
    </citation>
    <scope>NUCLEOTIDE SEQUENCE [LARGE SCALE GENOMIC DNA]</scope>
    <source>
        <tissue evidence="9">Flower</tissue>
    </source>
</reference>
<dbReference type="GO" id="GO:0006355">
    <property type="term" value="P:regulation of DNA-templated transcription"/>
    <property type="evidence" value="ECO:0007669"/>
    <property type="project" value="InterPro"/>
</dbReference>
<dbReference type="NCBIfam" id="TIGR01557">
    <property type="entry name" value="myb_SHAQKYF"/>
    <property type="match status" value="1"/>
</dbReference>
<sequence>MAALFPDLSLQISPPAPTISSSSESNLHRERGGEQSQVGPTLSLALETPPTPSFPTYHDCRRQLDRLHQAQIHGFKRSSSRSGHGSKRSARAPRMRWTTTLHAHFVHAVELLGGHERATPKSVLELMNVKDLTLAHVKSHLQMYRTVKSTDRGGSSGQGQADMGFNHRTGMEEVERGGGGGAGGGGGGGGLPCDKAGNEINPSYTSPTPLPNSSRELHRSTTGYAWNSSIKAWSSHPYFESDSFLDSGNQVLVEDGLSESQEVPSLELISMPGARTDLKAFTKLPNLEITLGRQSWQMEYAEASNELTLLRCL</sequence>
<gene>
    <name evidence="9" type="ORF">Cni_G28367</name>
</gene>
<keyword evidence="5" id="KW-0804">Transcription</keyword>
<comment type="subcellular location">
    <subcellularLocation>
        <location evidence="1">Nucleus</location>
    </subcellularLocation>
</comment>
<evidence type="ECO:0000313" key="10">
    <source>
        <dbReference type="Proteomes" id="UP001327560"/>
    </source>
</evidence>
<dbReference type="AlphaFoldDB" id="A0AAQ3L3Q9"/>
<evidence type="ECO:0000256" key="3">
    <source>
        <dbReference type="ARBA" id="ARBA00022782"/>
    </source>
</evidence>
<feature type="region of interest" description="Disordered" evidence="7">
    <location>
        <begin position="171"/>
        <end position="217"/>
    </location>
</feature>
<proteinExistence type="predicted"/>
<feature type="compositionally biased region" description="Basic residues" evidence="7">
    <location>
        <begin position="74"/>
        <end position="94"/>
    </location>
</feature>
<dbReference type="InterPro" id="IPR001005">
    <property type="entry name" value="SANT/Myb"/>
</dbReference>
<evidence type="ECO:0000256" key="6">
    <source>
        <dbReference type="ARBA" id="ARBA00023242"/>
    </source>
</evidence>
<dbReference type="Proteomes" id="UP001327560">
    <property type="component" value="Chromosome 9"/>
</dbReference>
<feature type="region of interest" description="Disordered" evidence="7">
    <location>
        <begin position="1"/>
        <end position="54"/>
    </location>
</feature>
<dbReference type="InterPro" id="IPR044847">
    <property type="entry name" value="KAN_fam"/>
</dbReference>
<feature type="domain" description="Myb-like" evidence="8">
    <location>
        <begin position="94"/>
        <end position="145"/>
    </location>
</feature>